<evidence type="ECO:0000256" key="3">
    <source>
        <dbReference type="SAM" id="MobiDB-lite"/>
    </source>
</evidence>
<feature type="region of interest" description="Disordered" evidence="3">
    <location>
        <begin position="125"/>
        <end position="148"/>
    </location>
</feature>
<proteinExistence type="predicted"/>
<evidence type="ECO:0000313" key="6">
    <source>
        <dbReference type="Proteomes" id="UP001605036"/>
    </source>
</evidence>
<dbReference type="Proteomes" id="UP001605036">
    <property type="component" value="Unassembled WGS sequence"/>
</dbReference>
<name>A0ABD1Z0W6_9MARC</name>
<dbReference type="InterPro" id="IPR036047">
    <property type="entry name" value="F-box-like_dom_sf"/>
</dbReference>
<accession>A0ABD1Z0W6</accession>
<organism evidence="5 6">
    <name type="scientific">Riccia fluitans</name>
    <dbReference type="NCBI Taxonomy" id="41844"/>
    <lineage>
        <taxon>Eukaryota</taxon>
        <taxon>Viridiplantae</taxon>
        <taxon>Streptophyta</taxon>
        <taxon>Embryophyta</taxon>
        <taxon>Marchantiophyta</taxon>
        <taxon>Marchantiopsida</taxon>
        <taxon>Marchantiidae</taxon>
        <taxon>Marchantiales</taxon>
        <taxon>Ricciaceae</taxon>
        <taxon>Riccia</taxon>
    </lineage>
</organism>
<keyword evidence="6" id="KW-1185">Reference proteome</keyword>
<protein>
    <recommendedName>
        <fullName evidence="4">F-box domain-containing protein</fullName>
    </recommendedName>
</protein>
<dbReference type="EMBL" id="JBHFFA010000003">
    <property type="protein sequence ID" value="KAL2636254.1"/>
    <property type="molecule type" value="Genomic_DNA"/>
</dbReference>
<evidence type="ECO:0000313" key="5">
    <source>
        <dbReference type="EMBL" id="KAL2636254.1"/>
    </source>
</evidence>
<evidence type="ECO:0000259" key="4">
    <source>
        <dbReference type="PROSITE" id="PS50181"/>
    </source>
</evidence>
<gene>
    <name evidence="5" type="ORF">R1flu_007733</name>
</gene>
<dbReference type="PANTHER" id="PTHR46550:SF1">
    <property type="entry name" value="F-BOX PROTEIN 3"/>
    <property type="match status" value="1"/>
</dbReference>
<evidence type="ECO:0000256" key="1">
    <source>
        <dbReference type="ARBA" id="ARBA00004906"/>
    </source>
</evidence>
<reference evidence="5 6" key="1">
    <citation type="submission" date="2024-09" db="EMBL/GenBank/DDBJ databases">
        <title>Chromosome-scale assembly of Riccia fluitans.</title>
        <authorList>
            <person name="Paukszto L."/>
            <person name="Sawicki J."/>
            <person name="Karawczyk K."/>
            <person name="Piernik-Szablinska J."/>
            <person name="Szczecinska M."/>
            <person name="Mazdziarz M."/>
        </authorList>
    </citation>
    <scope>NUCLEOTIDE SEQUENCE [LARGE SCALE GENOMIC DNA]</scope>
    <source>
        <strain evidence="5">Rf_01</strain>
        <tissue evidence="5">Aerial parts of the thallus</tissue>
    </source>
</reference>
<dbReference type="Pfam" id="PF12937">
    <property type="entry name" value="F-box-like"/>
    <property type="match status" value="1"/>
</dbReference>
<dbReference type="PANTHER" id="PTHR46550">
    <property type="entry name" value="F-BOX ONLY PROTEIN 3"/>
    <property type="match status" value="1"/>
</dbReference>
<dbReference type="PROSITE" id="PS50181">
    <property type="entry name" value="FBOX"/>
    <property type="match status" value="1"/>
</dbReference>
<dbReference type="AlphaFoldDB" id="A0ABD1Z0W6"/>
<dbReference type="Gene3D" id="1.20.1280.50">
    <property type="match status" value="1"/>
</dbReference>
<dbReference type="InterPro" id="IPR001810">
    <property type="entry name" value="F-box_dom"/>
</dbReference>
<keyword evidence="2" id="KW-0833">Ubl conjugation pathway</keyword>
<feature type="domain" description="F-box" evidence="4">
    <location>
        <begin position="1"/>
        <end position="44"/>
    </location>
</feature>
<sequence>MDSLPIEIVYSIFSLLEYRPLASAAKVCRTWRHLTDSAELWKTLYERRWGPTKEATADCTIASASQSWKAAYEIHDRWDRIGEDMTIIREGDDYFLAQKGRLLRFLGSCNRRGTNKKVEDQQLPGMVADNPHAGSPGTTARAGSFSPAGTRSFNPGLLDKMIRFVGDLDHEQRRLSKRAHVTSI</sequence>
<dbReference type="InterPro" id="IPR052121">
    <property type="entry name" value="F-box_SCF_Substrate_Recog"/>
</dbReference>
<dbReference type="SMART" id="SM00256">
    <property type="entry name" value="FBOX"/>
    <property type="match status" value="1"/>
</dbReference>
<dbReference type="SUPFAM" id="SSF81383">
    <property type="entry name" value="F-box domain"/>
    <property type="match status" value="1"/>
</dbReference>
<comment type="pathway">
    <text evidence="1">Protein modification; protein ubiquitination.</text>
</comment>
<evidence type="ECO:0000256" key="2">
    <source>
        <dbReference type="ARBA" id="ARBA00022786"/>
    </source>
</evidence>
<comment type="caution">
    <text evidence="5">The sequence shown here is derived from an EMBL/GenBank/DDBJ whole genome shotgun (WGS) entry which is preliminary data.</text>
</comment>